<evidence type="ECO:0000313" key="8">
    <source>
        <dbReference type="EMBL" id="MDQ0475055.1"/>
    </source>
</evidence>
<dbReference type="Gene3D" id="1.10.3730.20">
    <property type="match status" value="1"/>
</dbReference>
<dbReference type="Pfam" id="PF00892">
    <property type="entry name" value="EamA"/>
    <property type="match status" value="1"/>
</dbReference>
<comment type="similarity">
    <text evidence="2">Belongs to the EamA transporter family.</text>
</comment>
<gene>
    <name evidence="8" type="ORF">QO011_008097</name>
</gene>
<accession>A0ABU0JL87</accession>
<evidence type="ECO:0000256" key="4">
    <source>
        <dbReference type="ARBA" id="ARBA00022989"/>
    </source>
</evidence>
<feature type="transmembrane region" description="Helical" evidence="6">
    <location>
        <begin position="153"/>
        <end position="170"/>
    </location>
</feature>
<feature type="transmembrane region" description="Helical" evidence="6">
    <location>
        <begin position="79"/>
        <end position="96"/>
    </location>
</feature>
<dbReference type="EMBL" id="JAUSVX010000029">
    <property type="protein sequence ID" value="MDQ0475055.1"/>
    <property type="molecule type" value="Genomic_DNA"/>
</dbReference>
<comment type="caution">
    <text evidence="8">The sequence shown here is derived from an EMBL/GenBank/DDBJ whole genome shotgun (WGS) entry which is preliminary data.</text>
</comment>
<proteinExistence type="inferred from homology"/>
<dbReference type="InterPro" id="IPR050638">
    <property type="entry name" value="AA-Vitamin_Transporters"/>
</dbReference>
<feature type="transmembrane region" description="Helical" evidence="6">
    <location>
        <begin position="12"/>
        <end position="29"/>
    </location>
</feature>
<dbReference type="Proteomes" id="UP001242480">
    <property type="component" value="Unassembled WGS sequence"/>
</dbReference>
<feature type="transmembrane region" description="Helical" evidence="6">
    <location>
        <begin position="211"/>
        <end position="229"/>
    </location>
</feature>
<protein>
    <submittedName>
        <fullName evidence="8">Inner membrane transporter RhtA</fullName>
    </submittedName>
</protein>
<evidence type="ECO:0000256" key="3">
    <source>
        <dbReference type="ARBA" id="ARBA00022692"/>
    </source>
</evidence>
<dbReference type="SUPFAM" id="SSF103481">
    <property type="entry name" value="Multidrug resistance efflux transporter EmrE"/>
    <property type="match status" value="2"/>
</dbReference>
<evidence type="ECO:0000256" key="6">
    <source>
        <dbReference type="SAM" id="Phobius"/>
    </source>
</evidence>
<feature type="transmembrane region" description="Helical" evidence="6">
    <location>
        <begin position="102"/>
        <end position="120"/>
    </location>
</feature>
<evidence type="ECO:0000256" key="1">
    <source>
        <dbReference type="ARBA" id="ARBA00004141"/>
    </source>
</evidence>
<dbReference type="InterPro" id="IPR037185">
    <property type="entry name" value="EmrE-like"/>
</dbReference>
<keyword evidence="5 6" id="KW-0472">Membrane</keyword>
<evidence type="ECO:0000259" key="7">
    <source>
        <dbReference type="Pfam" id="PF00892"/>
    </source>
</evidence>
<reference evidence="8 9" key="1">
    <citation type="submission" date="2023-07" db="EMBL/GenBank/DDBJ databases">
        <title>Genomic Encyclopedia of Type Strains, Phase IV (KMG-IV): sequencing the most valuable type-strain genomes for metagenomic binning, comparative biology and taxonomic classification.</title>
        <authorList>
            <person name="Goeker M."/>
        </authorList>
    </citation>
    <scope>NUCLEOTIDE SEQUENCE [LARGE SCALE GENOMIC DNA]</scope>
    <source>
        <strain evidence="8 9">DSM 19619</strain>
    </source>
</reference>
<comment type="subcellular location">
    <subcellularLocation>
        <location evidence="1">Membrane</location>
        <topology evidence="1">Multi-pass membrane protein</topology>
    </subcellularLocation>
</comment>
<organism evidence="8 9">
    <name type="scientific">Labrys wisconsinensis</name>
    <dbReference type="NCBI Taxonomy" id="425677"/>
    <lineage>
        <taxon>Bacteria</taxon>
        <taxon>Pseudomonadati</taxon>
        <taxon>Pseudomonadota</taxon>
        <taxon>Alphaproteobacteria</taxon>
        <taxon>Hyphomicrobiales</taxon>
        <taxon>Xanthobacteraceae</taxon>
        <taxon>Labrys</taxon>
    </lineage>
</organism>
<feature type="domain" description="EamA" evidence="7">
    <location>
        <begin position="152"/>
        <end position="283"/>
    </location>
</feature>
<dbReference type="RefSeq" id="WP_307285715.1">
    <property type="nucleotide sequence ID" value="NZ_JAUSVX010000029.1"/>
</dbReference>
<dbReference type="PANTHER" id="PTHR32322:SF2">
    <property type="entry name" value="EAMA DOMAIN-CONTAINING PROTEIN"/>
    <property type="match status" value="1"/>
</dbReference>
<sequence>MTSRDHDLAGRGAAPLGAVGALVGAMVSIQYGATLAKGLFATCGPEGTTVLRLAVGAVLLGILMRAWRARPSQRCLPALIGYGASLAAMNLLFYMALDSIPLGAASALQFAGPLALATLSSRRWVDLAWIAAAGLGLVLLSPLRSAAPLDPRGVLLALGAGAAWAFYIVLGRRVGRELGVQATAIGMLVATALVLPLGFREAGPGLLEPSILASALAVGVFSSALPFSLEMVALTRLPARTYGTLTSMEPVIGALLGQALLGETLTPVQWTGILAIAVAVLGTARTAGSP</sequence>
<evidence type="ECO:0000313" key="9">
    <source>
        <dbReference type="Proteomes" id="UP001242480"/>
    </source>
</evidence>
<evidence type="ECO:0000256" key="2">
    <source>
        <dbReference type="ARBA" id="ARBA00007362"/>
    </source>
</evidence>
<dbReference type="InterPro" id="IPR000620">
    <property type="entry name" value="EamA_dom"/>
</dbReference>
<feature type="transmembrane region" description="Helical" evidence="6">
    <location>
        <begin position="49"/>
        <end position="67"/>
    </location>
</feature>
<dbReference type="PANTHER" id="PTHR32322">
    <property type="entry name" value="INNER MEMBRANE TRANSPORTER"/>
    <property type="match status" value="1"/>
</dbReference>
<feature type="transmembrane region" description="Helical" evidence="6">
    <location>
        <begin position="182"/>
        <end position="199"/>
    </location>
</feature>
<keyword evidence="4 6" id="KW-1133">Transmembrane helix</keyword>
<keyword evidence="3 6" id="KW-0812">Transmembrane</keyword>
<name>A0ABU0JL87_9HYPH</name>
<feature type="transmembrane region" description="Helical" evidence="6">
    <location>
        <begin position="127"/>
        <end position="147"/>
    </location>
</feature>
<keyword evidence="9" id="KW-1185">Reference proteome</keyword>
<evidence type="ECO:0000256" key="5">
    <source>
        <dbReference type="ARBA" id="ARBA00023136"/>
    </source>
</evidence>